<dbReference type="STRING" id="721133.SAMN05216176_10181"/>
<evidence type="ECO:0008006" key="3">
    <source>
        <dbReference type="Google" id="ProtNLM"/>
    </source>
</evidence>
<sequence length="102" mass="11203">MPVPGGSSRKKKNFASILAPFVARRIGTVSRDLLEGRIEGKHSTSSHPMQSLRFQVSCRDDEAGRGLVLLVDDVATTGVHFSRCVEQLRERGYSAVCISWVS</sequence>
<dbReference type="Proteomes" id="UP000007374">
    <property type="component" value="Unassembled WGS sequence"/>
</dbReference>
<keyword evidence="2" id="KW-1185">Reference proteome</keyword>
<gene>
    <name evidence="1" type="ORF">NA8A_06108</name>
</gene>
<dbReference type="CDD" id="cd06223">
    <property type="entry name" value="PRTases_typeI"/>
    <property type="match status" value="1"/>
</dbReference>
<reference evidence="1 2" key="1">
    <citation type="journal article" date="2012" name="J. Bacteriol.">
        <title>Genome Sequence of Nitratireductor indicus Type Strain C115.</title>
        <authorList>
            <person name="Lai Q."/>
            <person name="Li G."/>
            <person name="Yu Z."/>
            <person name="Shao Z."/>
        </authorList>
    </citation>
    <scope>NUCLEOTIDE SEQUENCE [LARGE SCALE GENOMIC DNA]</scope>
    <source>
        <strain evidence="1 2">C115</strain>
    </source>
</reference>
<dbReference type="SUPFAM" id="SSF53271">
    <property type="entry name" value="PRTase-like"/>
    <property type="match status" value="1"/>
</dbReference>
<dbReference type="InterPro" id="IPR029057">
    <property type="entry name" value="PRTase-like"/>
</dbReference>
<dbReference type="InterPro" id="IPR000836">
    <property type="entry name" value="PRTase_dom"/>
</dbReference>
<evidence type="ECO:0000313" key="1">
    <source>
        <dbReference type="EMBL" id="EKF43583.1"/>
    </source>
</evidence>
<organism evidence="1 2">
    <name type="scientific">Nitratireductor indicus C115</name>
    <dbReference type="NCBI Taxonomy" id="1231190"/>
    <lineage>
        <taxon>Bacteria</taxon>
        <taxon>Pseudomonadati</taxon>
        <taxon>Pseudomonadota</taxon>
        <taxon>Alphaproteobacteria</taxon>
        <taxon>Hyphomicrobiales</taxon>
        <taxon>Phyllobacteriaceae</taxon>
        <taxon>Nitratireductor</taxon>
    </lineage>
</organism>
<protein>
    <recommendedName>
        <fullName evidence="3">Phosphoribosyltransferase</fullName>
    </recommendedName>
</protein>
<name>K2N800_9HYPH</name>
<comment type="caution">
    <text evidence="1">The sequence shown here is derived from an EMBL/GenBank/DDBJ whole genome shotgun (WGS) entry which is preliminary data.</text>
</comment>
<dbReference type="PATRIC" id="fig|1231190.3.peg.1288"/>
<dbReference type="Gene3D" id="3.40.50.2020">
    <property type="match status" value="1"/>
</dbReference>
<dbReference type="EMBL" id="AMSI01000003">
    <property type="protein sequence ID" value="EKF43583.1"/>
    <property type="molecule type" value="Genomic_DNA"/>
</dbReference>
<evidence type="ECO:0000313" key="2">
    <source>
        <dbReference type="Proteomes" id="UP000007374"/>
    </source>
</evidence>
<proteinExistence type="predicted"/>
<dbReference type="eggNOG" id="COG1040">
    <property type="taxonomic scope" value="Bacteria"/>
</dbReference>
<dbReference type="AlphaFoldDB" id="K2N800"/>
<accession>K2N800</accession>